<proteinExistence type="predicted"/>
<reference evidence="2 3" key="1">
    <citation type="submission" date="2021-03" db="EMBL/GenBank/DDBJ databases">
        <title>Sequencing the genomes of 1000 actinobacteria strains.</title>
        <authorList>
            <person name="Klenk H.-P."/>
        </authorList>
    </citation>
    <scope>NUCLEOTIDE SEQUENCE [LARGE SCALE GENOMIC DNA]</scope>
    <source>
        <strain evidence="2 3">DSM 46670</strain>
    </source>
</reference>
<sequence length="106" mass="11389">MAQTGHMGPAEGRAGRAFAVTGDCAVPLSLSPGPRNDAHGSLWTAEFPNRGARSGDGENRRAKCRFEPQRTRRRRLPAPRSIGSTPSEVLRAASPSHCRPTRPDTS</sequence>
<keyword evidence="3" id="KW-1185">Reference proteome</keyword>
<feature type="compositionally biased region" description="Basic and acidic residues" evidence="1">
    <location>
        <begin position="53"/>
        <end position="70"/>
    </location>
</feature>
<dbReference type="EMBL" id="JAGINW010000001">
    <property type="protein sequence ID" value="MBP2329116.1"/>
    <property type="molecule type" value="Genomic_DNA"/>
</dbReference>
<accession>A0ABS4TXI3</accession>
<gene>
    <name evidence="2" type="ORF">JOF56_009501</name>
</gene>
<evidence type="ECO:0000256" key="1">
    <source>
        <dbReference type="SAM" id="MobiDB-lite"/>
    </source>
</evidence>
<protein>
    <submittedName>
        <fullName evidence="2">Uncharacterized protein</fullName>
    </submittedName>
</protein>
<comment type="caution">
    <text evidence="2">The sequence shown here is derived from an EMBL/GenBank/DDBJ whole genome shotgun (WGS) entry which is preliminary data.</text>
</comment>
<dbReference type="Proteomes" id="UP001519332">
    <property type="component" value="Unassembled WGS sequence"/>
</dbReference>
<evidence type="ECO:0000313" key="3">
    <source>
        <dbReference type="Proteomes" id="UP001519332"/>
    </source>
</evidence>
<name>A0ABS4TXI3_9PSEU</name>
<evidence type="ECO:0000313" key="2">
    <source>
        <dbReference type="EMBL" id="MBP2329116.1"/>
    </source>
</evidence>
<feature type="region of interest" description="Disordered" evidence="1">
    <location>
        <begin position="26"/>
        <end position="106"/>
    </location>
</feature>
<organism evidence="2 3">
    <name type="scientific">Kibdelosporangium banguiense</name>
    <dbReference type="NCBI Taxonomy" id="1365924"/>
    <lineage>
        <taxon>Bacteria</taxon>
        <taxon>Bacillati</taxon>
        <taxon>Actinomycetota</taxon>
        <taxon>Actinomycetes</taxon>
        <taxon>Pseudonocardiales</taxon>
        <taxon>Pseudonocardiaceae</taxon>
        <taxon>Kibdelosporangium</taxon>
    </lineage>
</organism>